<accession>A0A024GE95</accession>
<reference evidence="3 4" key="1">
    <citation type="submission" date="2012-05" db="EMBL/GenBank/DDBJ databases">
        <title>Recombination and specialization in a pathogen metapopulation.</title>
        <authorList>
            <person name="Gardiner A."/>
            <person name="Kemen E."/>
            <person name="Schultz-Larsen T."/>
            <person name="MacLean D."/>
            <person name="Van Oosterhout C."/>
            <person name="Jones J.D.G."/>
        </authorList>
    </citation>
    <scope>NUCLEOTIDE SEQUENCE [LARGE SCALE GENOMIC DNA]</scope>
    <source>
        <strain evidence="3 4">Ac Nc2</strain>
    </source>
</reference>
<keyword evidence="2" id="KW-0812">Transmembrane</keyword>
<feature type="compositionally biased region" description="Basic and acidic residues" evidence="1">
    <location>
        <begin position="277"/>
        <end position="287"/>
    </location>
</feature>
<proteinExistence type="predicted"/>
<feature type="transmembrane region" description="Helical" evidence="2">
    <location>
        <begin position="406"/>
        <end position="427"/>
    </location>
</feature>
<feature type="compositionally biased region" description="Basic and acidic residues" evidence="1">
    <location>
        <begin position="197"/>
        <end position="214"/>
    </location>
</feature>
<keyword evidence="2" id="KW-0472">Membrane</keyword>
<evidence type="ECO:0000256" key="2">
    <source>
        <dbReference type="SAM" id="Phobius"/>
    </source>
</evidence>
<feature type="region of interest" description="Disordered" evidence="1">
    <location>
        <begin position="277"/>
        <end position="300"/>
    </location>
</feature>
<evidence type="ECO:0000313" key="3">
    <source>
        <dbReference type="EMBL" id="CCI44989.1"/>
    </source>
</evidence>
<organism evidence="3 4">
    <name type="scientific">Albugo candida</name>
    <dbReference type="NCBI Taxonomy" id="65357"/>
    <lineage>
        <taxon>Eukaryota</taxon>
        <taxon>Sar</taxon>
        <taxon>Stramenopiles</taxon>
        <taxon>Oomycota</taxon>
        <taxon>Peronosporomycetes</taxon>
        <taxon>Albuginales</taxon>
        <taxon>Albuginaceae</taxon>
        <taxon>Albugo</taxon>
    </lineage>
</organism>
<feature type="region of interest" description="Disordered" evidence="1">
    <location>
        <begin position="183"/>
        <end position="214"/>
    </location>
</feature>
<dbReference type="InParanoid" id="A0A024GE95"/>
<keyword evidence="2" id="KW-1133">Transmembrane helix</keyword>
<dbReference type="OrthoDB" id="75925at2759"/>
<protein>
    <submittedName>
        <fullName evidence="3">Uncharacterized protein</fullName>
    </submittedName>
</protein>
<sequence length="428" mass="47791">MRLLEEHIVSPLSNRIANSILNPYVLTYSLWTHSKRLAPQRAIELARIASATVSNSLKIYNSEKTAILREHSSHLQHQVLQALVSKQGRDLVLDSVALIHKISQAINTPESKNASHQLFRTIQLMIEFLSTSEGRRIIETSSACAQALFDVAATEETAVFLVELATNICHILDTEALRQQSNLGHKSDTSVNQEAGSADHGKEEATENSERPGAKELISNDLRQYSKLVPVSIQSDITSETHSAQIEKDVLVKMGLDSDLIADIQSILDKRNQTLSEESLHQDKDTDGVNGTKIGSGEIADEMEISPAFGTKISENEVSQLGTLEDNQLKEENEKLKKEENDVFPSPVWHDDAIRAAVRRHKLRVADAIENRKSVDQSRLNLAATLKKRQHIDPLDHMVCMVMSRIIVYSFGALIFVYCFRHAFAIYV</sequence>
<evidence type="ECO:0000313" key="4">
    <source>
        <dbReference type="Proteomes" id="UP000053237"/>
    </source>
</evidence>
<dbReference type="AlphaFoldDB" id="A0A024GE95"/>
<gene>
    <name evidence="3" type="ORF">BN9_058360</name>
</gene>
<evidence type="ECO:0000256" key="1">
    <source>
        <dbReference type="SAM" id="MobiDB-lite"/>
    </source>
</evidence>
<dbReference type="Proteomes" id="UP000053237">
    <property type="component" value="Unassembled WGS sequence"/>
</dbReference>
<dbReference type="EMBL" id="CAIX01000085">
    <property type="protein sequence ID" value="CCI44989.1"/>
    <property type="molecule type" value="Genomic_DNA"/>
</dbReference>
<comment type="caution">
    <text evidence="3">The sequence shown here is derived from an EMBL/GenBank/DDBJ whole genome shotgun (WGS) entry which is preliminary data.</text>
</comment>
<feature type="compositionally biased region" description="Polar residues" evidence="1">
    <location>
        <begin position="183"/>
        <end position="195"/>
    </location>
</feature>
<name>A0A024GE95_9STRA</name>
<keyword evidence="4" id="KW-1185">Reference proteome</keyword>